<gene>
    <name evidence="1" type="ORF">RUN39_v1_30007</name>
</gene>
<protein>
    <submittedName>
        <fullName evidence="1">Uncharacterized protein</fullName>
    </submittedName>
</protein>
<dbReference type="AlphaFoldDB" id="A0A0S4TLH5"/>
<dbReference type="EMBL" id="LN899819">
    <property type="protein sequence ID" value="CUV10919.1"/>
    <property type="molecule type" value="Genomic_DNA"/>
</dbReference>
<accession>A0A0S4TLH5</accession>
<sequence>MPHVHVAGPLLEGARMSRTDPMMPASAGEPMIDANHAAAALNLPYYWFADHTMRARYRIPHYLLGSLVRFRLSELQAWLATTTVHRPDATAAGGMPGEEAT</sequence>
<evidence type="ECO:0000313" key="1">
    <source>
        <dbReference type="EMBL" id="CUV10919.1"/>
    </source>
</evidence>
<proteinExistence type="predicted"/>
<name>A0A0S4TLH5_RALSL</name>
<reference evidence="1" key="1">
    <citation type="submission" date="2015-10" db="EMBL/GenBank/DDBJ databases">
        <authorList>
            <person name="Gilbert D.G."/>
        </authorList>
    </citation>
    <scope>NUCLEOTIDE SEQUENCE</scope>
    <source>
        <strain evidence="1">Phyl III-seqv23</strain>
    </source>
</reference>
<organism evidence="1">
    <name type="scientific">Ralstonia solanacearum</name>
    <name type="common">Pseudomonas solanacearum</name>
    <dbReference type="NCBI Taxonomy" id="305"/>
    <lineage>
        <taxon>Bacteria</taxon>
        <taxon>Pseudomonadati</taxon>
        <taxon>Pseudomonadota</taxon>
        <taxon>Betaproteobacteria</taxon>
        <taxon>Burkholderiales</taxon>
        <taxon>Burkholderiaceae</taxon>
        <taxon>Ralstonia</taxon>
        <taxon>Ralstonia solanacearum species complex</taxon>
    </lineage>
</organism>